<dbReference type="Proteomes" id="UP000215199">
    <property type="component" value="Unassembled WGS sequence"/>
</dbReference>
<dbReference type="InterPro" id="IPR002182">
    <property type="entry name" value="NB-ARC"/>
</dbReference>
<feature type="domain" description="OmpR/PhoB-type" evidence="7">
    <location>
        <begin position="1"/>
        <end position="94"/>
    </location>
</feature>
<dbReference type="InterPro" id="IPR005158">
    <property type="entry name" value="BTAD"/>
</dbReference>
<dbReference type="SMART" id="SM00382">
    <property type="entry name" value="AAA"/>
    <property type="match status" value="1"/>
</dbReference>
<sequence>MEIRVLGPIAVYEGDRAIPLGGPKPRTLLARLALATGRVVSVERIIEALWGPDAADRARASVHTYLSTLRRILLQGSGGQEVIVRGPGGYRLAPGAAHLDLHVFETRVQEGQEAASAGRFAEAVPLFSEALAQWRGVALEGAEGSWADSERSRLADQRLGVLEDCFAARLVVDGGAESVGELSALVAEHPLRERLRGHLMTALFLSGRQADALACFHKGREVLVDELGVEPGPELRAVHERILRGEIALPAEVRGFSRPAAEPEASPDRTDFVAVPRQLPPDIADFTGRTGEVKQLMDQFVSGVVPSGLRVCVISGKPGSGKSTLAAHVAHRLRPWFDGGQLHVNLRGVQAVAAQPGEVLTRFLRALGIADRAMPADLDSRVELYRTLLADRKVLIVLDDAADERQIRPLLPGGSTCAVVVTSRNRLAVLEGARHVDMRVLGEHEAIELLGKLAGADRMAAQPAQALEIVRLCGFLPLAVRIAGARLAARPGWSLNSLAQRLRVQHRLLNELTIGDLEVRGSVTLSYVGLGMQERVALRRLGWLGTGDFAHWLVTALLAESAERTERIIENLVDAQLLDMVGADGSGAVRYRLHDLVRAFARERADEEEDVAEAVLAAGRVAEIALRLVERAGARIPSGSTHAGTPAQPAEFAQLPVNTVETIVGDPAAWIDAELTTLVDLVERCAELDLVDVVTRLTTALASTLSSHNRFSEWWRTHSVAIEAARRAGDRASEARLLSGLGWLRSEQDRYGESVEFHEQALAAFIDTGDVEGEGLTRLELSLVQRDQGLLSDALASLDAAMPALTRTGNQLYLARAVHSRGSILTELGDLSAAVRACEDAVAAYRRLGDDWAEALALRSLGVAHRANGQLTEAAEYGERALERLKTFDNPTMVAYAAQSLAKVRIRQGLGASVRESLRECLTARHEMQDGFGQALMLRTLGELELAEGELTEAHTYLVRSLEWWTALGVPLWQARTLRDLSTVLDGLDRPQEADRAWTKASAIFERHGSREAREPRRRYVAPSVAKRSTSRN</sequence>
<dbReference type="Gene3D" id="1.25.40.10">
    <property type="entry name" value="Tetratricopeptide repeat domain"/>
    <property type="match status" value="3"/>
</dbReference>
<keyword evidence="4" id="KW-0804">Transcription</keyword>
<evidence type="ECO:0000313" key="9">
    <source>
        <dbReference type="Proteomes" id="UP000215199"/>
    </source>
</evidence>
<dbReference type="AlphaFoldDB" id="A0A229T6Q6"/>
<dbReference type="SMART" id="SM00862">
    <property type="entry name" value="Trans_reg_C"/>
    <property type="match status" value="1"/>
</dbReference>
<dbReference type="InterPro" id="IPR001867">
    <property type="entry name" value="OmpR/PhoB-type_DNA-bd"/>
</dbReference>
<dbReference type="RefSeq" id="WP_093948710.1">
    <property type="nucleotide sequence ID" value="NZ_NMUL01000016.1"/>
</dbReference>
<feature type="region of interest" description="Disordered" evidence="6">
    <location>
        <begin position="1009"/>
        <end position="1033"/>
    </location>
</feature>
<dbReference type="Gene3D" id="1.10.10.10">
    <property type="entry name" value="Winged helix-like DNA-binding domain superfamily/Winged helix DNA-binding domain"/>
    <property type="match status" value="1"/>
</dbReference>
<dbReference type="InterPro" id="IPR051677">
    <property type="entry name" value="AfsR-DnrI-RedD_regulator"/>
</dbReference>
<dbReference type="InterPro" id="IPR003593">
    <property type="entry name" value="AAA+_ATPase"/>
</dbReference>
<accession>A0A229T6Q6</accession>
<dbReference type="PANTHER" id="PTHR35807:SF1">
    <property type="entry name" value="TRANSCRIPTIONAL REGULATOR REDD"/>
    <property type="match status" value="1"/>
</dbReference>
<dbReference type="InterPro" id="IPR019734">
    <property type="entry name" value="TPR_rpt"/>
</dbReference>
<dbReference type="Pfam" id="PF03704">
    <property type="entry name" value="BTAD"/>
    <property type="match status" value="1"/>
</dbReference>
<dbReference type="OrthoDB" id="3587032at2"/>
<dbReference type="InterPro" id="IPR036388">
    <property type="entry name" value="WH-like_DNA-bd_sf"/>
</dbReference>
<dbReference type="InterPro" id="IPR011990">
    <property type="entry name" value="TPR-like_helical_dom_sf"/>
</dbReference>
<dbReference type="Gene3D" id="3.40.50.300">
    <property type="entry name" value="P-loop containing nucleotide triphosphate hydrolases"/>
    <property type="match status" value="1"/>
</dbReference>
<keyword evidence="2" id="KW-0805">Transcription regulation</keyword>
<dbReference type="GO" id="GO:0006355">
    <property type="term" value="P:regulation of DNA-templated transcription"/>
    <property type="evidence" value="ECO:0007669"/>
    <property type="project" value="InterPro"/>
</dbReference>
<evidence type="ECO:0000259" key="7">
    <source>
        <dbReference type="PROSITE" id="PS51755"/>
    </source>
</evidence>
<dbReference type="SMART" id="SM00028">
    <property type="entry name" value="TPR"/>
    <property type="match status" value="5"/>
</dbReference>
<dbReference type="Pfam" id="PF00931">
    <property type="entry name" value="NB-ARC"/>
    <property type="match status" value="1"/>
</dbReference>
<dbReference type="SMART" id="SM01043">
    <property type="entry name" value="BTAD"/>
    <property type="match status" value="1"/>
</dbReference>
<dbReference type="PANTHER" id="PTHR35807">
    <property type="entry name" value="TRANSCRIPTIONAL REGULATOR REDD-RELATED"/>
    <property type="match status" value="1"/>
</dbReference>
<organism evidence="8 9">
    <name type="scientific">Amycolatopsis vastitatis</name>
    <dbReference type="NCBI Taxonomy" id="1905142"/>
    <lineage>
        <taxon>Bacteria</taxon>
        <taxon>Bacillati</taxon>
        <taxon>Actinomycetota</taxon>
        <taxon>Actinomycetes</taxon>
        <taxon>Pseudonocardiales</taxon>
        <taxon>Pseudonocardiaceae</taxon>
        <taxon>Amycolatopsis</taxon>
    </lineage>
</organism>
<dbReference type="InterPro" id="IPR016032">
    <property type="entry name" value="Sig_transdc_resp-reg_C-effctor"/>
</dbReference>
<gene>
    <name evidence="8" type="ORF">CF165_18065</name>
</gene>
<feature type="DNA-binding region" description="OmpR/PhoB-type" evidence="5">
    <location>
        <begin position="1"/>
        <end position="94"/>
    </location>
</feature>
<evidence type="ECO:0000256" key="6">
    <source>
        <dbReference type="SAM" id="MobiDB-lite"/>
    </source>
</evidence>
<dbReference type="GO" id="GO:0043531">
    <property type="term" value="F:ADP binding"/>
    <property type="evidence" value="ECO:0007669"/>
    <property type="project" value="InterPro"/>
</dbReference>
<comment type="similarity">
    <text evidence="1">Belongs to the AfsR/DnrI/RedD regulatory family.</text>
</comment>
<evidence type="ECO:0000256" key="2">
    <source>
        <dbReference type="ARBA" id="ARBA00023015"/>
    </source>
</evidence>
<dbReference type="InterPro" id="IPR027417">
    <property type="entry name" value="P-loop_NTPase"/>
</dbReference>
<evidence type="ECO:0000313" key="8">
    <source>
        <dbReference type="EMBL" id="OXM66700.1"/>
    </source>
</evidence>
<dbReference type="CDD" id="cd15831">
    <property type="entry name" value="BTAD"/>
    <property type="match status" value="1"/>
</dbReference>
<evidence type="ECO:0000256" key="5">
    <source>
        <dbReference type="PROSITE-ProRule" id="PRU01091"/>
    </source>
</evidence>
<dbReference type="PRINTS" id="PR00364">
    <property type="entry name" value="DISEASERSIST"/>
</dbReference>
<evidence type="ECO:0000256" key="3">
    <source>
        <dbReference type="ARBA" id="ARBA00023125"/>
    </source>
</evidence>
<dbReference type="GO" id="GO:0000160">
    <property type="term" value="P:phosphorelay signal transduction system"/>
    <property type="evidence" value="ECO:0007669"/>
    <property type="project" value="InterPro"/>
</dbReference>
<proteinExistence type="inferred from homology"/>
<dbReference type="SUPFAM" id="SSF52540">
    <property type="entry name" value="P-loop containing nucleoside triphosphate hydrolases"/>
    <property type="match status" value="1"/>
</dbReference>
<keyword evidence="9" id="KW-1185">Reference proteome</keyword>
<dbReference type="SUPFAM" id="SSF46894">
    <property type="entry name" value="C-terminal effector domain of the bipartite response regulators"/>
    <property type="match status" value="1"/>
</dbReference>
<comment type="caution">
    <text evidence="8">The sequence shown here is derived from an EMBL/GenBank/DDBJ whole genome shotgun (WGS) entry which is preliminary data.</text>
</comment>
<evidence type="ECO:0000256" key="4">
    <source>
        <dbReference type="ARBA" id="ARBA00023163"/>
    </source>
</evidence>
<dbReference type="SUPFAM" id="SSF48452">
    <property type="entry name" value="TPR-like"/>
    <property type="match status" value="3"/>
</dbReference>
<dbReference type="Pfam" id="PF13424">
    <property type="entry name" value="TPR_12"/>
    <property type="match status" value="2"/>
</dbReference>
<protein>
    <submittedName>
        <fullName evidence="8">SARP family transcriptional regulator</fullName>
    </submittedName>
</protein>
<dbReference type="GO" id="GO:0003677">
    <property type="term" value="F:DNA binding"/>
    <property type="evidence" value="ECO:0007669"/>
    <property type="project" value="UniProtKB-UniRule"/>
</dbReference>
<keyword evidence="3 5" id="KW-0238">DNA-binding</keyword>
<dbReference type="Pfam" id="PF00486">
    <property type="entry name" value="Trans_reg_C"/>
    <property type="match status" value="1"/>
</dbReference>
<dbReference type="EMBL" id="NMUL01000016">
    <property type="protein sequence ID" value="OXM66700.1"/>
    <property type="molecule type" value="Genomic_DNA"/>
</dbReference>
<reference evidence="9" key="1">
    <citation type="submission" date="2017-07" db="EMBL/GenBank/DDBJ databases">
        <title>Comparative genome mining reveals phylogenetic distribution patterns of secondary metabolites in Amycolatopsis.</title>
        <authorList>
            <person name="Adamek M."/>
            <person name="Alanjary M."/>
            <person name="Sales-Ortells H."/>
            <person name="Goodfellow M."/>
            <person name="Bull A.T."/>
            <person name="Kalinowski J."/>
            <person name="Ziemert N."/>
        </authorList>
    </citation>
    <scope>NUCLEOTIDE SEQUENCE [LARGE SCALE GENOMIC DNA]</scope>
    <source>
        <strain evidence="9">H5</strain>
    </source>
</reference>
<evidence type="ECO:0000256" key="1">
    <source>
        <dbReference type="ARBA" id="ARBA00005820"/>
    </source>
</evidence>
<name>A0A229T6Q6_9PSEU</name>
<dbReference type="PROSITE" id="PS51755">
    <property type="entry name" value="OMPR_PHOB"/>
    <property type="match status" value="1"/>
</dbReference>